<dbReference type="GO" id="GO:0016787">
    <property type="term" value="F:hydrolase activity"/>
    <property type="evidence" value="ECO:0007669"/>
    <property type="project" value="UniProtKB-KW"/>
</dbReference>
<evidence type="ECO:0000256" key="2">
    <source>
        <dbReference type="ARBA" id="ARBA00022741"/>
    </source>
</evidence>
<comment type="similarity">
    <text evidence="1">Belongs to the DNA2/NAM7 helicase family.</text>
</comment>
<dbReference type="InterPro" id="IPR047187">
    <property type="entry name" value="SF1_C_Upf1"/>
</dbReference>
<keyword evidence="4" id="KW-0347">Helicase</keyword>
<keyword evidence="5" id="KW-0067">ATP-binding</keyword>
<dbReference type="InterPro" id="IPR027417">
    <property type="entry name" value="P-loop_NTPase"/>
</dbReference>
<keyword evidence="9" id="KW-1185">Reference proteome</keyword>
<dbReference type="SUPFAM" id="SSF52540">
    <property type="entry name" value="P-loop containing nucleoside triphosphate hydrolases"/>
    <property type="match status" value="1"/>
</dbReference>
<dbReference type="PANTHER" id="PTHR43788:SF16">
    <property type="entry name" value="HELICASE WITH ZINC FINGER 2"/>
    <property type="match status" value="1"/>
</dbReference>
<dbReference type="InterPro" id="IPR012340">
    <property type="entry name" value="NA-bd_OB-fold"/>
</dbReference>
<sequence>MDSVTAFDASNEVGESKVDMSGNRRKVHTDDEDSNGNKAEMFGDSSDSEREWELIFSKTQIQYNEYADKEDGESEGDNPLTANDEELSFFERSKRFHDGINDDIDYQIIINEGLDLSADYRNKFNDKPKVLGREPFYMEDYSDTKMKNKLRANPNIYMICSIYIETPHRAYCIKAGQCFTEDEVLVQILNEGKAKHGHVKTYGKVLKRVKQHRYREIQHPVFICVLDDQAGNLMVPLCKTIPKIHILDSKVKRNFPKRRKYHVDIYKYNAGDNALHFSETRFISDDFRGKFVFVVVFLTWSRRHVYPLGAVIDVLSTESRSINASLRVLDAIYSVPYLYEKQTVEDVKSILEKSEENQQILPVDDRRVNMTNLRAFTIDPDNATALDDALSIETREEGHRVGVHITDVTILIKKNDPIDQEARARLETFYSNIRKPRRLLPEPLSENLCSLLPGVERHCLSVFFDFDRTGNIIGQPIVKSTSIRSHLKLSYPNVQKILEGEKTNIDQIIAGDLRQIFALARKLRKRRLGSAMHASRLKNFDEFEARYLVEEFMVLANQCVTERLLEEYPNQVPLICQERPSESNIETWWVEHQSVVHVLLSLQDRLLMENKIPSLKEALDNQEGQVIHVTEDFLRIICVQDEIDLSLACKMLKLDERHPLQSNALHEWYSMQNKVTYTCSSQQKNKALNGECFHINGCPYTNFTSPLRRYFDMVVHRLVHCMIQNEQCCYTQEEIEQLCSYLNEKAGRAVLYEEKCRSLIIAKSLKPYPKRTTCIIVDVSDEGITFVAPAIDETQTVFLSFKLLVMSSKPEVTQDTNNKTTVTTKWKKRLYDRKYSEPSVPITCYTTIRNIDPYKGLGFVPIKNWAIALIKLIQNQQDEEMAQALKDMANVVSHTYEDGRESAVRDVSTEEFYDKNIEAIAPYTSFSMGFSCGQTIDVQVSAVFQGGILTPYPQLFEMTKNVHFCLQHTKDPIKWMYRYSTLRTIPTYTDEKDYKRRWIPLVKMEAAVDAVNSEDSYVINNIPVLIDGKWGQFSLPVRYCRIRNIILNNMDYDTNDDDEQSGKQKKHIVNLAHDWLCVRYKMAASTEKINASGNNNQQYFYWIAHGKITSVNINTREKETKRHAPRRAHETIQDRKEKASVIVDFHLHQTAPSIRSNTEDMCRIKCNIEILTKSTVDRRTESYLKMLDGASNLAKAIALGRSIPRLDQRHLRASVLSKRELSSVHLQENNPSQTEAINRTLESAFSLIQGPPGSGKSHTAIKLIYLFSKINREINKREQVLFCGPSNKSVDHVARWAMKLEDICPKIVRLYGHSIEAMDYPIPGSNFATKRSMRSLKADETLHNISVHHLIRKTGKPFAEQIREFDRRFIHANYIPNCDEVSKYMSLIIQATVEELQQYEVIMCTTSVATSPKLMKGTNICQLIIDEAGMCPEPQCMAPIIANNVKQVILIGDHKQLRPIIKCKSAASLGMNKSLFERYAEDMKSTNYKRNVKYSFLNMQCRMHPELCEFPSKTFYNGELQTSSEVIEREKANPPLKLWPVPETPHVFCHVKGREEILTVSTEEGNENSRSNPKEVKQVVKIFKYMVEEEHVDVKDINVISQYNAQCHALRKALHEENYKDFNVNTVVASQGGEWDYVIFSTVRSLSAHQIEPSPTLGWCTMNLGFITDHHQINVALTRARRGLIIVESMILHYIRNHFFKHFPLATHGNPSHICRHIWGLVISGYFDEKQHRFTSVST</sequence>
<protein>
    <recommendedName>
        <fullName evidence="7">RNB domain-containing protein</fullName>
    </recommendedName>
</protein>
<dbReference type="SUPFAM" id="SSF50249">
    <property type="entry name" value="Nucleic acid-binding proteins"/>
    <property type="match status" value="1"/>
</dbReference>
<dbReference type="InterPro" id="IPR041679">
    <property type="entry name" value="DNA2/NAM7-like_C"/>
</dbReference>
<dbReference type="EMBL" id="JBJQND010000008">
    <property type="protein sequence ID" value="KAL3868675.1"/>
    <property type="molecule type" value="Genomic_DNA"/>
</dbReference>
<evidence type="ECO:0000259" key="7">
    <source>
        <dbReference type="SMART" id="SM00955"/>
    </source>
</evidence>
<gene>
    <name evidence="8" type="ORF">ACJMK2_041453</name>
</gene>
<dbReference type="InterPro" id="IPR050534">
    <property type="entry name" value="Coronavir_polyprotein_1ab"/>
</dbReference>
<dbReference type="Pfam" id="PF13086">
    <property type="entry name" value="AAA_11"/>
    <property type="match status" value="1"/>
</dbReference>
<proteinExistence type="inferred from homology"/>
<accession>A0ABD3W7Z6</accession>
<evidence type="ECO:0000256" key="1">
    <source>
        <dbReference type="ARBA" id="ARBA00007913"/>
    </source>
</evidence>
<name>A0ABD3W7Z6_SINWO</name>
<evidence type="ECO:0000313" key="8">
    <source>
        <dbReference type="EMBL" id="KAL3868675.1"/>
    </source>
</evidence>
<dbReference type="InterPro" id="IPR041677">
    <property type="entry name" value="DNA2/NAM7_AAA_11"/>
</dbReference>
<dbReference type="CDD" id="cd18808">
    <property type="entry name" value="SF1_C_Upf1"/>
    <property type="match status" value="1"/>
</dbReference>
<feature type="region of interest" description="Disordered" evidence="6">
    <location>
        <begin position="1"/>
        <end position="50"/>
    </location>
</feature>
<reference evidence="8 9" key="1">
    <citation type="submission" date="2024-11" db="EMBL/GenBank/DDBJ databases">
        <title>Chromosome-level genome assembly of the freshwater bivalve Anodonta woodiana.</title>
        <authorList>
            <person name="Chen X."/>
        </authorList>
    </citation>
    <scope>NUCLEOTIDE SEQUENCE [LARGE SCALE GENOMIC DNA]</scope>
    <source>
        <strain evidence="8">MN2024</strain>
        <tissue evidence="8">Gills</tissue>
    </source>
</reference>
<dbReference type="Pfam" id="PF00773">
    <property type="entry name" value="RNB"/>
    <property type="match status" value="1"/>
</dbReference>
<feature type="domain" description="RNB" evidence="7">
    <location>
        <begin position="367"/>
        <end position="725"/>
    </location>
</feature>
<dbReference type="GO" id="GO:0005524">
    <property type="term" value="F:ATP binding"/>
    <property type="evidence" value="ECO:0007669"/>
    <property type="project" value="UniProtKB-KW"/>
</dbReference>
<organism evidence="8 9">
    <name type="scientific">Sinanodonta woodiana</name>
    <name type="common">Chinese pond mussel</name>
    <name type="synonym">Anodonta woodiana</name>
    <dbReference type="NCBI Taxonomy" id="1069815"/>
    <lineage>
        <taxon>Eukaryota</taxon>
        <taxon>Metazoa</taxon>
        <taxon>Spiralia</taxon>
        <taxon>Lophotrochozoa</taxon>
        <taxon>Mollusca</taxon>
        <taxon>Bivalvia</taxon>
        <taxon>Autobranchia</taxon>
        <taxon>Heteroconchia</taxon>
        <taxon>Palaeoheterodonta</taxon>
        <taxon>Unionida</taxon>
        <taxon>Unionoidea</taxon>
        <taxon>Unionidae</taxon>
        <taxon>Unioninae</taxon>
        <taxon>Sinanodonta</taxon>
    </lineage>
</organism>
<evidence type="ECO:0000256" key="6">
    <source>
        <dbReference type="SAM" id="MobiDB-lite"/>
    </source>
</evidence>
<dbReference type="SMART" id="SM00955">
    <property type="entry name" value="RNB"/>
    <property type="match status" value="1"/>
</dbReference>
<evidence type="ECO:0000256" key="3">
    <source>
        <dbReference type="ARBA" id="ARBA00022801"/>
    </source>
</evidence>
<comment type="caution">
    <text evidence="8">The sequence shown here is derived from an EMBL/GenBank/DDBJ whole genome shotgun (WGS) entry which is preliminary data.</text>
</comment>
<evidence type="ECO:0000256" key="4">
    <source>
        <dbReference type="ARBA" id="ARBA00022806"/>
    </source>
</evidence>
<dbReference type="Pfam" id="PF13087">
    <property type="entry name" value="AAA_12"/>
    <property type="match status" value="1"/>
</dbReference>
<dbReference type="Gene3D" id="3.40.50.300">
    <property type="entry name" value="P-loop containing nucleotide triphosphate hydrolases"/>
    <property type="match status" value="2"/>
</dbReference>
<dbReference type="PANTHER" id="PTHR43788">
    <property type="entry name" value="DNA2/NAM7 HELICASE FAMILY MEMBER"/>
    <property type="match status" value="1"/>
</dbReference>
<evidence type="ECO:0000256" key="5">
    <source>
        <dbReference type="ARBA" id="ARBA00022840"/>
    </source>
</evidence>
<dbReference type="GO" id="GO:0004386">
    <property type="term" value="F:helicase activity"/>
    <property type="evidence" value="ECO:0007669"/>
    <property type="project" value="UniProtKB-KW"/>
</dbReference>
<keyword evidence="3" id="KW-0378">Hydrolase</keyword>
<dbReference type="InterPro" id="IPR001900">
    <property type="entry name" value="RNase_II/R"/>
</dbReference>
<keyword evidence="2" id="KW-0547">Nucleotide-binding</keyword>
<evidence type="ECO:0000313" key="9">
    <source>
        <dbReference type="Proteomes" id="UP001634394"/>
    </source>
</evidence>
<dbReference type="Proteomes" id="UP001634394">
    <property type="component" value="Unassembled WGS sequence"/>
</dbReference>